<organism evidence="1">
    <name type="scientific">marine sediment metagenome</name>
    <dbReference type="NCBI Taxonomy" id="412755"/>
    <lineage>
        <taxon>unclassified sequences</taxon>
        <taxon>metagenomes</taxon>
        <taxon>ecological metagenomes</taxon>
    </lineage>
</organism>
<sequence>MNPCPHCNRPLGEHSVDDGCLNAWAAGQAGWIAVHERPKLGHWFGQNPAKEPGIAGRTDIVPSYTTSIEAAFALMETFPQWQLTKYGPAGNRRYWAGLWPDRKKAVGGKTPAMAITKAFIAAMQEQDDGEG</sequence>
<dbReference type="EMBL" id="LAZR01000116">
    <property type="protein sequence ID" value="KKN89641.1"/>
    <property type="molecule type" value="Genomic_DNA"/>
</dbReference>
<comment type="caution">
    <text evidence="1">The sequence shown here is derived from an EMBL/GenBank/DDBJ whole genome shotgun (WGS) entry which is preliminary data.</text>
</comment>
<protein>
    <recommendedName>
        <fullName evidence="2">Phage ABA sandwich domain-containing protein</fullName>
    </recommendedName>
</protein>
<gene>
    <name evidence="1" type="ORF">LCGC14_0234870</name>
</gene>
<dbReference type="AlphaFoldDB" id="A0A0F9WTL3"/>
<name>A0A0F9WTL3_9ZZZZ</name>
<evidence type="ECO:0000313" key="1">
    <source>
        <dbReference type="EMBL" id="KKN89641.1"/>
    </source>
</evidence>
<evidence type="ECO:0008006" key="2">
    <source>
        <dbReference type="Google" id="ProtNLM"/>
    </source>
</evidence>
<proteinExistence type="predicted"/>
<reference evidence="1" key="1">
    <citation type="journal article" date="2015" name="Nature">
        <title>Complex archaea that bridge the gap between prokaryotes and eukaryotes.</title>
        <authorList>
            <person name="Spang A."/>
            <person name="Saw J.H."/>
            <person name="Jorgensen S.L."/>
            <person name="Zaremba-Niedzwiedzka K."/>
            <person name="Martijn J."/>
            <person name="Lind A.E."/>
            <person name="van Eijk R."/>
            <person name="Schleper C."/>
            <person name="Guy L."/>
            <person name="Ettema T.J."/>
        </authorList>
    </citation>
    <scope>NUCLEOTIDE SEQUENCE</scope>
</reference>
<accession>A0A0F9WTL3</accession>